<accession>J9GC41</accession>
<sequence length="100" mass="11792">MSFLSKPTIATRTPTTNTKSPRCINGSPFPHKHQEKSYQTKQKNRNKCNFQKLTLPFFIFIFSQISRTPDNQSIQLNTNQHFSQFWFLPIPAYYHSIHCI</sequence>
<proteinExistence type="predicted"/>
<comment type="caution">
    <text evidence="2">The sequence shown here is derived from an EMBL/GenBank/DDBJ whole genome shotgun (WGS) entry which is preliminary data.</text>
</comment>
<reference evidence="2" key="1">
    <citation type="journal article" date="2012" name="PLoS ONE">
        <title>Gene sets for utilization of primary and secondary nutrition supplies in the distal gut of endangered iberian lynx.</title>
        <authorList>
            <person name="Alcaide M."/>
            <person name="Messina E."/>
            <person name="Richter M."/>
            <person name="Bargiela R."/>
            <person name="Peplies J."/>
            <person name="Huws S.A."/>
            <person name="Newbold C.J."/>
            <person name="Golyshin P.N."/>
            <person name="Simon M.A."/>
            <person name="Lopez G."/>
            <person name="Yakimov M.M."/>
            <person name="Ferrer M."/>
        </authorList>
    </citation>
    <scope>NUCLEOTIDE SEQUENCE</scope>
</reference>
<gene>
    <name evidence="2" type="ORF">EVA_06991</name>
</gene>
<evidence type="ECO:0000313" key="2">
    <source>
        <dbReference type="EMBL" id="EJX04902.1"/>
    </source>
</evidence>
<evidence type="ECO:0000256" key="1">
    <source>
        <dbReference type="SAM" id="MobiDB-lite"/>
    </source>
</evidence>
<feature type="compositionally biased region" description="Low complexity" evidence="1">
    <location>
        <begin position="8"/>
        <end position="18"/>
    </location>
</feature>
<organism evidence="2">
    <name type="scientific">gut metagenome</name>
    <dbReference type="NCBI Taxonomy" id="749906"/>
    <lineage>
        <taxon>unclassified sequences</taxon>
        <taxon>metagenomes</taxon>
        <taxon>organismal metagenomes</taxon>
    </lineage>
</organism>
<feature type="region of interest" description="Disordered" evidence="1">
    <location>
        <begin position="1"/>
        <end position="33"/>
    </location>
</feature>
<protein>
    <submittedName>
        <fullName evidence="2">Uncharacterized protein</fullName>
    </submittedName>
</protein>
<dbReference type="AlphaFoldDB" id="J9GC41"/>
<name>J9GC41_9ZZZZ</name>
<dbReference type="EMBL" id="AMCI01001651">
    <property type="protein sequence ID" value="EJX04902.1"/>
    <property type="molecule type" value="Genomic_DNA"/>
</dbReference>